<reference evidence="2 3" key="1">
    <citation type="journal article" date="2015" name="Nat. Commun.">
        <title>Lucilia cuprina genome unlocks parasitic fly biology to underpin future interventions.</title>
        <authorList>
            <person name="Anstead C.A."/>
            <person name="Korhonen P.K."/>
            <person name="Young N.D."/>
            <person name="Hall R.S."/>
            <person name="Jex A.R."/>
            <person name="Murali S.C."/>
            <person name="Hughes D.S."/>
            <person name="Lee S.F."/>
            <person name="Perry T."/>
            <person name="Stroehlein A.J."/>
            <person name="Ansell B.R."/>
            <person name="Breugelmans B."/>
            <person name="Hofmann A."/>
            <person name="Qu J."/>
            <person name="Dugan S."/>
            <person name="Lee S.L."/>
            <person name="Chao H."/>
            <person name="Dinh H."/>
            <person name="Han Y."/>
            <person name="Doddapaneni H.V."/>
            <person name="Worley K.C."/>
            <person name="Muzny D.M."/>
            <person name="Ioannidis P."/>
            <person name="Waterhouse R.M."/>
            <person name="Zdobnov E.M."/>
            <person name="James P.J."/>
            <person name="Bagnall N.H."/>
            <person name="Kotze A.C."/>
            <person name="Gibbs R.A."/>
            <person name="Richards S."/>
            <person name="Batterham P."/>
            <person name="Gasser R.B."/>
        </authorList>
    </citation>
    <scope>NUCLEOTIDE SEQUENCE [LARGE SCALE GENOMIC DNA]</scope>
    <source>
        <strain evidence="2 3">LS</strain>
        <tissue evidence="2">Full body</tissue>
    </source>
</reference>
<keyword evidence="1" id="KW-0732">Signal</keyword>
<feature type="chain" id="PRO_5005536778" description="MD-2-related lipid-recognition domain-containing protein" evidence="1">
    <location>
        <begin position="32"/>
        <end position="211"/>
    </location>
</feature>
<gene>
    <name evidence="2" type="ORF">FF38_05905</name>
</gene>
<dbReference type="PANTHER" id="PTHR20898:SF0">
    <property type="entry name" value="DAEDALUS ON 3-RELATED"/>
    <property type="match status" value="1"/>
</dbReference>
<comment type="caution">
    <text evidence="2">The sequence shown here is derived from an EMBL/GenBank/DDBJ whole genome shotgun (WGS) entry which is preliminary data.</text>
</comment>
<dbReference type="SMART" id="SM00697">
    <property type="entry name" value="DM8"/>
    <property type="match status" value="1"/>
</dbReference>
<accession>A0A0L0CSB4</accession>
<evidence type="ECO:0000313" key="2">
    <source>
        <dbReference type="EMBL" id="KNC34304.1"/>
    </source>
</evidence>
<keyword evidence="3" id="KW-1185">Reference proteome</keyword>
<dbReference type="OrthoDB" id="7859583at2759"/>
<dbReference type="PANTHER" id="PTHR20898">
    <property type="entry name" value="DAEDALUS ON 3-RELATED-RELATED"/>
    <property type="match status" value="1"/>
</dbReference>
<dbReference type="EMBL" id="JRES01000080">
    <property type="protein sequence ID" value="KNC34304.1"/>
    <property type="molecule type" value="Genomic_DNA"/>
</dbReference>
<evidence type="ECO:0000256" key="1">
    <source>
        <dbReference type="SAM" id="SignalP"/>
    </source>
</evidence>
<evidence type="ECO:0008006" key="4">
    <source>
        <dbReference type="Google" id="ProtNLM"/>
    </source>
</evidence>
<feature type="signal peptide" evidence="1">
    <location>
        <begin position="1"/>
        <end position="31"/>
    </location>
</feature>
<evidence type="ECO:0000313" key="3">
    <source>
        <dbReference type="Proteomes" id="UP000037069"/>
    </source>
</evidence>
<dbReference type="Pfam" id="PF06477">
    <property type="entry name" value="DUF1091"/>
    <property type="match status" value="1"/>
</dbReference>
<dbReference type="Proteomes" id="UP000037069">
    <property type="component" value="Unassembled WGS sequence"/>
</dbReference>
<organism evidence="2 3">
    <name type="scientific">Lucilia cuprina</name>
    <name type="common">Green bottle fly</name>
    <name type="synonym">Australian sheep blowfly</name>
    <dbReference type="NCBI Taxonomy" id="7375"/>
    <lineage>
        <taxon>Eukaryota</taxon>
        <taxon>Metazoa</taxon>
        <taxon>Ecdysozoa</taxon>
        <taxon>Arthropoda</taxon>
        <taxon>Hexapoda</taxon>
        <taxon>Insecta</taxon>
        <taxon>Pterygota</taxon>
        <taxon>Neoptera</taxon>
        <taxon>Endopterygota</taxon>
        <taxon>Diptera</taxon>
        <taxon>Brachycera</taxon>
        <taxon>Muscomorpha</taxon>
        <taxon>Oestroidea</taxon>
        <taxon>Calliphoridae</taxon>
        <taxon>Luciliinae</taxon>
        <taxon>Lucilia</taxon>
    </lineage>
</organism>
<sequence>MAMYRNYKNSSSLALLTLVVLLMIYINVSLAARDSLRTIVKLTDMRCRATAPQLMYFEECTLKRDENITKAITLCRIYDKPLKQVKFGFLNFKWGFLNISLDFSISNGLNVRGYRKSNVGYVPFVLDLTLDWCEFLKNRNNIVLQRMFGLLEKESNLNTKCPIYLDYTYMNASMDNNGVFFIPFKWPTGDYRFDVTIDANEEIRLIKRCFV</sequence>
<dbReference type="InterPro" id="IPR010512">
    <property type="entry name" value="DUF1091"/>
</dbReference>
<protein>
    <recommendedName>
        <fullName evidence="4">MD-2-related lipid-recognition domain-containing protein</fullName>
    </recommendedName>
</protein>
<proteinExistence type="predicted"/>
<dbReference type="OMA" id="IHCKASH"/>
<dbReference type="AlphaFoldDB" id="A0A0L0CSB4"/>
<name>A0A0L0CSB4_LUCCU</name>